<accession>A0A1S2KX95</accession>
<keyword evidence="1" id="KW-1133">Transmembrane helix</keyword>
<reference evidence="4 5" key="3">
    <citation type="journal article" date="2019" name="Int. J. Syst. Evol. Microbiol.">
        <title>Anaerobacillus isosaccharinicus sp. nov., an alkaliphilic bacterium which degrades isosaccharinic acid.</title>
        <authorList>
            <person name="Bassil N.M."/>
            <person name="Lloyd J.R."/>
        </authorList>
    </citation>
    <scope>NUCLEOTIDE SEQUENCE [LARGE SCALE GENOMIC DNA]</scope>
    <source>
        <strain evidence="4 5">NB2006</strain>
    </source>
</reference>
<dbReference type="OrthoDB" id="2081705at2"/>
<dbReference type="AlphaFoldDB" id="A0A1S2KX95"/>
<feature type="domain" description="DUF2062" evidence="2">
    <location>
        <begin position="6"/>
        <end position="153"/>
    </location>
</feature>
<evidence type="ECO:0000259" key="2">
    <source>
        <dbReference type="Pfam" id="PF09835"/>
    </source>
</evidence>
<dbReference type="PANTHER" id="PTHR40547">
    <property type="entry name" value="SLL0298 PROTEIN"/>
    <property type="match status" value="1"/>
</dbReference>
<evidence type="ECO:0000256" key="1">
    <source>
        <dbReference type="SAM" id="Phobius"/>
    </source>
</evidence>
<reference evidence="4" key="4">
    <citation type="submission" date="2020-10" db="EMBL/GenBank/DDBJ databases">
        <authorList>
            <person name="Bassil N.M."/>
            <person name="Lloyd J.R."/>
        </authorList>
    </citation>
    <scope>NUCLEOTIDE SEQUENCE</scope>
    <source>
        <strain evidence="4">NB2006</strain>
    </source>
</reference>
<reference evidence="4 5" key="2">
    <citation type="journal article" date="2017" name="Genome Announc.">
        <title>Draft Genome Sequences of Four Alkaliphilic Bacteria Belonging to the Anaerobacillus Genus.</title>
        <authorList>
            <person name="Bassil N.M."/>
            <person name="Lloyd J.R."/>
        </authorList>
    </citation>
    <scope>NUCLEOTIDE SEQUENCE [LARGE SCALE GENOMIC DNA]</scope>
    <source>
        <strain evidence="4 5">NB2006</strain>
    </source>
</reference>
<keyword evidence="5" id="KW-1185">Reference proteome</keyword>
<keyword evidence="1" id="KW-0812">Transmembrane</keyword>
<dbReference type="Proteomes" id="UP000180175">
    <property type="component" value="Chromosome"/>
</dbReference>
<dbReference type="EMBL" id="CP063356">
    <property type="protein sequence ID" value="QOY34937.1"/>
    <property type="molecule type" value="Genomic_DNA"/>
</dbReference>
<dbReference type="InterPro" id="IPR018639">
    <property type="entry name" value="DUF2062"/>
</dbReference>
<dbReference type="RefSeq" id="WP_071319216.1">
    <property type="nucleotide sequence ID" value="NZ_CP063356.2"/>
</dbReference>
<reference evidence="3 5" key="1">
    <citation type="submission" date="2016-10" db="EMBL/GenBank/DDBJ databases">
        <title>Draft genome sequences of four alkaliphilic bacteria belonging to the Anaerobacillus genus.</title>
        <authorList>
            <person name="Bassil N.M."/>
            <person name="Lloyd J.R."/>
        </authorList>
    </citation>
    <scope>NUCLEOTIDE SEQUENCE [LARGE SCALE GENOMIC DNA]</scope>
    <source>
        <strain evidence="3 5">NB2006</strain>
    </source>
</reference>
<sequence>MFKRQLRKLKYLCIRLLRIKDNAHSIARGFTIGFLMNFIPSFGLGPFLSTLGPKLVRGNVVAGFIGGIFFIWAFPFFFYLNIIVGEALLPIKIETKIEIIIVEFEEGLEEPEQVITASLKIGKAFLVGMIVNMILFGAVLYFFIYYVIKKYRKDILKHFHKGWTLTKNKE</sequence>
<evidence type="ECO:0000313" key="3">
    <source>
        <dbReference type="EMBL" id="OIJ04799.1"/>
    </source>
</evidence>
<feature type="transmembrane region" description="Helical" evidence="1">
    <location>
        <begin position="124"/>
        <end position="148"/>
    </location>
</feature>
<dbReference type="KEGG" id="aia:AWH56_019795"/>
<dbReference type="Pfam" id="PF09835">
    <property type="entry name" value="DUF2062"/>
    <property type="match status" value="1"/>
</dbReference>
<evidence type="ECO:0000313" key="4">
    <source>
        <dbReference type="EMBL" id="QOY34937.1"/>
    </source>
</evidence>
<organism evidence="3 5">
    <name type="scientific">Anaerobacillus isosaccharinicus</name>
    <dbReference type="NCBI Taxonomy" id="1532552"/>
    <lineage>
        <taxon>Bacteria</taxon>
        <taxon>Bacillati</taxon>
        <taxon>Bacillota</taxon>
        <taxon>Bacilli</taxon>
        <taxon>Bacillales</taxon>
        <taxon>Bacillaceae</taxon>
        <taxon>Anaerobacillus</taxon>
    </lineage>
</organism>
<proteinExistence type="predicted"/>
<keyword evidence="1" id="KW-0472">Membrane</keyword>
<feature type="transmembrane region" description="Helical" evidence="1">
    <location>
        <begin position="25"/>
        <end position="48"/>
    </location>
</feature>
<dbReference type="PANTHER" id="PTHR40547:SF1">
    <property type="entry name" value="SLL0298 PROTEIN"/>
    <property type="match status" value="1"/>
</dbReference>
<feature type="transmembrane region" description="Helical" evidence="1">
    <location>
        <begin position="60"/>
        <end position="82"/>
    </location>
</feature>
<gene>
    <name evidence="4" type="ORF">AWH56_019795</name>
    <name evidence="3" type="ORF">AWH56_22790</name>
</gene>
<name>A0A1S2KX95_9BACI</name>
<evidence type="ECO:0000313" key="5">
    <source>
        <dbReference type="Proteomes" id="UP000180175"/>
    </source>
</evidence>
<protein>
    <submittedName>
        <fullName evidence="4">DUF2062 domain-containing protein</fullName>
    </submittedName>
</protein>
<dbReference type="EMBL" id="LQXD01000197">
    <property type="protein sequence ID" value="OIJ04799.1"/>
    <property type="molecule type" value="Genomic_DNA"/>
</dbReference>